<feature type="domain" description="HNH nuclease" evidence="1">
    <location>
        <begin position="121"/>
        <end position="164"/>
    </location>
</feature>
<dbReference type="InterPro" id="IPR044925">
    <property type="entry name" value="His-Me_finger_sf"/>
</dbReference>
<reference evidence="3" key="1">
    <citation type="submission" date="2016-03" db="EMBL/GenBank/DDBJ databases">
        <authorList>
            <person name="Ploux O."/>
        </authorList>
    </citation>
    <scope>NUCLEOTIDE SEQUENCE [LARGE SCALE GENOMIC DNA]</scope>
</reference>
<dbReference type="Gene3D" id="3.90.75.10">
    <property type="entry name" value="Homing Intron 3 (I-ppo) Encoded Endonuclease, Chain A"/>
    <property type="match status" value="1"/>
</dbReference>
<keyword evidence="3" id="KW-1185">Reference proteome</keyword>
<keyword evidence="2" id="KW-0255">Endonuclease</keyword>
<dbReference type="KEGG" id="vg:28800568"/>
<dbReference type="InterPro" id="IPR044930">
    <property type="entry name" value="Homing_endonuclease_His-Me"/>
</dbReference>
<dbReference type="Pfam" id="PF13392">
    <property type="entry name" value="HNH_3"/>
    <property type="match status" value="1"/>
</dbReference>
<gene>
    <name evidence="2" type="primary">109</name>
    <name evidence="2" type="ORF">PBI_ONEUP_109</name>
</gene>
<dbReference type="SUPFAM" id="SSF54060">
    <property type="entry name" value="His-Me finger endonucleases"/>
    <property type="match status" value="1"/>
</dbReference>
<dbReference type="GeneID" id="28800568"/>
<dbReference type="EMBL" id="KU998245">
    <property type="protein sequence ID" value="ANA86443.1"/>
    <property type="molecule type" value="Genomic_DNA"/>
</dbReference>
<dbReference type="Gene3D" id="1.10.10.60">
    <property type="entry name" value="Homeodomain-like"/>
    <property type="match status" value="1"/>
</dbReference>
<evidence type="ECO:0000313" key="3">
    <source>
        <dbReference type="Proteomes" id="UP000204609"/>
    </source>
</evidence>
<keyword evidence="2" id="KW-0540">Nuclease</keyword>
<evidence type="ECO:0000313" key="2">
    <source>
        <dbReference type="EMBL" id="ANA86443.1"/>
    </source>
</evidence>
<organism evidence="2 3">
    <name type="scientific">Gordonia phage OneUp</name>
    <dbReference type="NCBI Taxonomy" id="1838074"/>
    <lineage>
        <taxon>Viruses</taxon>
        <taxon>Duplodnaviria</taxon>
        <taxon>Heunggongvirae</taxon>
        <taxon>Uroviricota</taxon>
        <taxon>Caudoviricetes</taxon>
        <taxon>Oneupvirus</taxon>
        <taxon>Oneupvirus oneup</taxon>
    </lineage>
</organism>
<dbReference type="Proteomes" id="UP000204609">
    <property type="component" value="Segment"/>
</dbReference>
<name>A0A166Y9D4_9CAUD</name>
<dbReference type="InterPro" id="IPR003615">
    <property type="entry name" value="HNH_nuc"/>
</dbReference>
<keyword evidence="2" id="KW-0378">Hydrolase</keyword>
<accession>A0A166Y9D4</accession>
<evidence type="ECO:0000259" key="1">
    <source>
        <dbReference type="Pfam" id="PF13392"/>
    </source>
</evidence>
<protein>
    <submittedName>
        <fullName evidence="2">HNH endonuclease</fullName>
    </submittedName>
</protein>
<sequence>MSRATAAAIIPEELEREYLAGATMYALADKYGVTQPAIRYRLKKMGVPLRRGGRRSQFSQVDPLVDSIEAGASDGQILSMVRDICEVDDAGCWRWTAAKDADGYGVLSGRRLASCGRPNRVHRLTLECSDGVRIPSRIPVHHTCANRGCVNPAHLQAVSLRENNAEMVERNLYLDTISELLALTEGQHSDHPAVARAKYVLDRVNDRSVYYLMV</sequence>
<dbReference type="RefSeq" id="YP_009274525.1">
    <property type="nucleotide sequence ID" value="NC_030917.1"/>
</dbReference>
<dbReference type="GO" id="GO:0004519">
    <property type="term" value="F:endonuclease activity"/>
    <property type="evidence" value="ECO:0007669"/>
    <property type="project" value="UniProtKB-KW"/>
</dbReference>
<proteinExistence type="predicted"/>
<dbReference type="OrthoDB" id="21336at10239"/>